<name>A0A4Q2J7W6_9MICO</name>
<dbReference type="GO" id="GO:0005525">
    <property type="term" value="F:GTP binding"/>
    <property type="evidence" value="ECO:0007669"/>
    <property type="project" value="UniProtKB-KW"/>
</dbReference>
<dbReference type="InterPro" id="IPR014721">
    <property type="entry name" value="Ribsml_uS5_D2-typ_fold_subgr"/>
</dbReference>
<accession>A0A4Q2J7W6</accession>
<dbReference type="PANTHER" id="PTHR43261">
    <property type="entry name" value="TRANSLATION ELONGATION FACTOR G-RELATED"/>
    <property type="match status" value="1"/>
</dbReference>
<dbReference type="PANTHER" id="PTHR43261:SF6">
    <property type="entry name" value="ELONGATION FACTOR G-LIKE PROTEIN"/>
    <property type="match status" value="1"/>
</dbReference>
<evidence type="ECO:0000259" key="3">
    <source>
        <dbReference type="SMART" id="SM00838"/>
    </source>
</evidence>
<dbReference type="SUPFAM" id="SSF54980">
    <property type="entry name" value="EF-G C-terminal domain-like"/>
    <property type="match status" value="2"/>
</dbReference>
<dbReference type="SMART" id="SM00838">
    <property type="entry name" value="EFG_C"/>
    <property type="match status" value="1"/>
</dbReference>
<dbReference type="AlphaFoldDB" id="A0A4Q2J7W6"/>
<dbReference type="CDD" id="cd01434">
    <property type="entry name" value="EFG_mtEFG1_IV"/>
    <property type="match status" value="1"/>
</dbReference>
<dbReference type="Pfam" id="PF03764">
    <property type="entry name" value="EFG_IV"/>
    <property type="match status" value="1"/>
</dbReference>
<dbReference type="InterPro" id="IPR020568">
    <property type="entry name" value="Ribosomal_Su5_D2-typ_SF"/>
</dbReference>
<proteinExistence type="predicted"/>
<dbReference type="InterPro" id="IPR035647">
    <property type="entry name" value="EFG_III/V"/>
</dbReference>
<dbReference type="InterPro" id="IPR005517">
    <property type="entry name" value="Transl_elong_EFG/EF2_IV"/>
</dbReference>
<dbReference type="InterPro" id="IPR047872">
    <property type="entry name" value="EFG_IV"/>
</dbReference>
<dbReference type="Gene3D" id="3.30.230.10">
    <property type="match status" value="1"/>
</dbReference>
<dbReference type="SMART" id="SM00889">
    <property type="entry name" value="EFG_IV"/>
    <property type="match status" value="1"/>
</dbReference>
<dbReference type="EMBL" id="SDPL01000689">
    <property type="protein sequence ID" value="RXZ39760.1"/>
    <property type="molecule type" value="Genomic_DNA"/>
</dbReference>
<dbReference type="Pfam" id="PF00679">
    <property type="entry name" value="EFG_C"/>
    <property type="match status" value="1"/>
</dbReference>
<keyword evidence="2" id="KW-0342">GTP-binding</keyword>
<keyword evidence="1" id="KW-0547">Nucleotide-binding</keyword>
<dbReference type="CDD" id="cd03713">
    <property type="entry name" value="EFG_mtEFG_C"/>
    <property type="match status" value="1"/>
</dbReference>
<feature type="domain" description="Elongation factor EFG" evidence="3">
    <location>
        <begin position="199"/>
        <end position="285"/>
    </location>
</feature>
<comment type="caution">
    <text evidence="5">The sequence shown here is derived from an EMBL/GenBank/DDBJ whole genome shotgun (WGS) entry which is preliminary data.</text>
</comment>
<reference evidence="5 6" key="1">
    <citation type="submission" date="2019-01" db="EMBL/GenBank/DDBJ databases">
        <authorList>
            <person name="Li J."/>
        </authorList>
    </citation>
    <scope>NUCLEOTIDE SEQUENCE [LARGE SCALE GENOMIC DNA]</scope>
    <source>
        <strain evidence="5 6">CGMCC 4.7180</strain>
    </source>
</reference>
<dbReference type="GO" id="GO:0003746">
    <property type="term" value="F:translation elongation factor activity"/>
    <property type="evidence" value="ECO:0007669"/>
    <property type="project" value="UniProtKB-KW"/>
</dbReference>
<dbReference type="Gene3D" id="3.30.70.240">
    <property type="match status" value="1"/>
</dbReference>
<sequence length="285" mass="29375">AATPPRPPVYAVALEPASQSDDEKLPVALARLTAEDPTLVVDRAGEHTVLRGLGDTHVAVAVERLARVFGVHVETAPAPVAFRETIAGSASVEGKLKKQSGGHGQFAVVQLNVSPLPPGEGFEFVDSVTGGAVPRQYISAVEKGARDALASGGPQGHPVVDVRVELTDGKSHSVDSSDMAFRTAASIGVKAALAEAGTVLLEPVSSVTVTVPNDLQGAVLTDLSGRRGRVSATEAASDGRARVVAHVPEAELTRYVLDLRSITAGQAELTITPDHYAKAPSAARA</sequence>
<evidence type="ECO:0000313" key="6">
    <source>
        <dbReference type="Proteomes" id="UP000292881"/>
    </source>
</evidence>
<organism evidence="5 6">
    <name type="scientific">Agromyces binzhouensis</name>
    <dbReference type="NCBI Taxonomy" id="1817495"/>
    <lineage>
        <taxon>Bacteria</taxon>
        <taxon>Bacillati</taxon>
        <taxon>Actinomycetota</taxon>
        <taxon>Actinomycetes</taxon>
        <taxon>Micrococcales</taxon>
        <taxon>Microbacteriaceae</taxon>
        <taxon>Agromyces</taxon>
    </lineage>
</organism>
<evidence type="ECO:0000256" key="1">
    <source>
        <dbReference type="ARBA" id="ARBA00022741"/>
    </source>
</evidence>
<dbReference type="SUPFAM" id="SSF54211">
    <property type="entry name" value="Ribosomal protein S5 domain 2-like"/>
    <property type="match status" value="1"/>
</dbReference>
<protein>
    <submittedName>
        <fullName evidence="5">Elongation factor G</fullName>
    </submittedName>
</protein>
<evidence type="ECO:0000313" key="5">
    <source>
        <dbReference type="EMBL" id="RXZ39760.1"/>
    </source>
</evidence>
<dbReference type="FunFam" id="3.30.70.240:FF:000001">
    <property type="entry name" value="Elongation factor G"/>
    <property type="match status" value="1"/>
</dbReference>
<dbReference type="InterPro" id="IPR000640">
    <property type="entry name" value="EFG_V-like"/>
</dbReference>
<dbReference type="Pfam" id="PF14492">
    <property type="entry name" value="EFG_III"/>
    <property type="match status" value="1"/>
</dbReference>
<dbReference type="Proteomes" id="UP000292881">
    <property type="component" value="Unassembled WGS sequence"/>
</dbReference>
<keyword evidence="5" id="KW-0251">Elongation factor</keyword>
<dbReference type="InterPro" id="IPR041095">
    <property type="entry name" value="EFG_II"/>
</dbReference>
<dbReference type="InterPro" id="IPR035649">
    <property type="entry name" value="EFG_V"/>
</dbReference>
<keyword evidence="5" id="KW-0648">Protein biosynthesis</keyword>
<dbReference type="FunFam" id="3.30.230.10:FF:000003">
    <property type="entry name" value="Elongation factor G"/>
    <property type="match status" value="1"/>
</dbReference>
<dbReference type="GO" id="GO:0032790">
    <property type="term" value="P:ribosome disassembly"/>
    <property type="evidence" value="ECO:0007669"/>
    <property type="project" value="TreeGrafter"/>
</dbReference>
<keyword evidence="6" id="KW-1185">Reference proteome</keyword>
<feature type="domain" description="Translation elongation factor EFG/EF2" evidence="4">
    <location>
        <begin position="79"/>
        <end position="197"/>
    </location>
</feature>
<evidence type="ECO:0000259" key="4">
    <source>
        <dbReference type="SMART" id="SM00889"/>
    </source>
</evidence>
<dbReference type="Gene3D" id="3.30.70.870">
    <property type="entry name" value="Elongation Factor G (Translational Gtpase), domain 3"/>
    <property type="match status" value="1"/>
</dbReference>
<evidence type="ECO:0000256" key="2">
    <source>
        <dbReference type="ARBA" id="ARBA00023134"/>
    </source>
</evidence>
<gene>
    <name evidence="5" type="ORF">ESO86_17710</name>
</gene>
<feature type="non-terminal residue" evidence="5">
    <location>
        <position position="1"/>
    </location>
</feature>